<evidence type="ECO:0000256" key="12">
    <source>
        <dbReference type="ARBA" id="ARBA00035585"/>
    </source>
</evidence>
<keyword evidence="2 13" id="KW-0813">Transport</keyword>
<dbReference type="RefSeq" id="WP_112294384.1">
    <property type="nucleotide sequence ID" value="NZ_CBCSBS010000001.1"/>
</dbReference>
<evidence type="ECO:0000256" key="7">
    <source>
        <dbReference type="ARBA" id="ARBA00023053"/>
    </source>
</evidence>
<organism evidence="14 15">
    <name type="scientific">Polynucleobacter paneuropaeus</name>
    <dbReference type="NCBI Taxonomy" id="2527775"/>
    <lineage>
        <taxon>Bacteria</taxon>
        <taxon>Pseudomonadati</taxon>
        <taxon>Pseudomonadota</taxon>
        <taxon>Betaproteobacteria</taxon>
        <taxon>Burkholderiales</taxon>
        <taxon>Burkholderiaceae</taxon>
        <taxon>Polynucleobacter</taxon>
    </lineage>
</organism>
<dbReference type="GO" id="GO:0062054">
    <property type="term" value="F:fluoride channel activity"/>
    <property type="evidence" value="ECO:0007669"/>
    <property type="project" value="UniProtKB-UniRule"/>
</dbReference>
<dbReference type="PANTHER" id="PTHR28259:SF1">
    <property type="entry name" value="FLUORIDE EXPORT PROTEIN 1-RELATED"/>
    <property type="match status" value="1"/>
</dbReference>
<keyword evidence="7 13" id="KW-0915">Sodium</keyword>
<proteinExistence type="inferred from homology"/>
<evidence type="ECO:0000256" key="3">
    <source>
        <dbReference type="ARBA" id="ARBA00022475"/>
    </source>
</evidence>
<comment type="catalytic activity">
    <reaction evidence="12">
        <text>fluoride(in) = fluoride(out)</text>
        <dbReference type="Rhea" id="RHEA:76159"/>
        <dbReference type="ChEBI" id="CHEBI:17051"/>
    </reaction>
    <physiologicalReaction direction="left-to-right" evidence="12">
        <dbReference type="Rhea" id="RHEA:76160"/>
    </physiologicalReaction>
</comment>
<name>A0A2Z4JR10_9BURK</name>
<keyword evidence="13" id="KW-0479">Metal-binding</keyword>
<keyword evidence="8 13" id="KW-0406">Ion transport</keyword>
<feature type="transmembrane region" description="Helical" evidence="13">
    <location>
        <begin position="67"/>
        <end position="91"/>
    </location>
</feature>
<dbReference type="EMBL" id="CP030085">
    <property type="protein sequence ID" value="AWW49294.1"/>
    <property type="molecule type" value="Genomic_DNA"/>
</dbReference>
<dbReference type="HAMAP" id="MF_00454">
    <property type="entry name" value="FluC"/>
    <property type="match status" value="1"/>
</dbReference>
<evidence type="ECO:0000256" key="4">
    <source>
        <dbReference type="ARBA" id="ARBA00022519"/>
    </source>
</evidence>
<feature type="binding site" evidence="13">
    <location>
        <position position="78"/>
    </location>
    <ligand>
        <name>Na(+)</name>
        <dbReference type="ChEBI" id="CHEBI:29101"/>
        <note>structural</note>
    </ligand>
</feature>
<dbReference type="GO" id="GO:0005886">
    <property type="term" value="C:plasma membrane"/>
    <property type="evidence" value="ECO:0007669"/>
    <property type="project" value="UniProtKB-SubCell"/>
</dbReference>
<dbReference type="NCBIfam" id="NF010792">
    <property type="entry name" value="PRK14196.1"/>
    <property type="match status" value="1"/>
</dbReference>
<keyword evidence="3 13" id="KW-1003">Cell membrane</keyword>
<sequence length="127" mass="13622">MWLSIFAIFVGAGFGALLRAGFNFWTINSPSIIPMGTLLSNMLGGYLIGLAVAFFGNNPGLSPEWRLLVVTGFLGGLTTFSSFSAEVVGFMQRGEFTWALGTAVIHLVGSLTLTFLGIMTFQALFSR</sequence>
<dbReference type="Proteomes" id="UP000248592">
    <property type="component" value="Chromosome"/>
</dbReference>
<feature type="transmembrane region" description="Helical" evidence="13">
    <location>
        <begin position="103"/>
        <end position="125"/>
    </location>
</feature>
<comment type="activity regulation">
    <text evidence="13">Na(+) is not transported, but it plays an essential structural role and its presence is essential for fluoride channel function.</text>
</comment>
<evidence type="ECO:0000256" key="1">
    <source>
        <dbReference type="ARBA" id="ARBA00004651"/>
    </source>
</evidence>
<evidence type="ECO:0000256" key="10">
    <source>
        <dbReference type="ARBA" id="ARBA00023303"/>
    </source>
</evidence>
<keyword evidence="6 13" id="KW-1133">Transmembrane helix</keyword>
<dbReference type="GO" id="GO:0046872">
    <property type="term" value="F:metal ion binding"/>
    <property type="evidence" value="ECO:0007669"/>
    <property type="project" value="UniProtKB-KW"/>
</dbReference>
<dbReference type="AlphaFoldDB" id="A0A2Z4JR10"/>
<evidence type="ECO:0000256" key="5">
    <source>
        <dbReference type="ARBA" id="ARBA00022692"/>
    </source>
</evidence>
<evidence type="ECO:0000256" key="6">
    <source>
        <dbReference type="ARBA" id="ARBA00022989"/>
    </source>
</evidence>
<comment type="subcellular location">
    <subcellularLocation>
        <location evidence="1 13">Cell membrane</location>
        <topology evidence="1 13">Multi-pass membrane protein</topology>
    </subcellularLocation>
</comment>
<evidence type="ECO:0000256" key="13">
    <source>
        <dbReference type="HAMAP-Rule" id="MF_00454"/>
    </source>
</evidence>
<dbReference type="GeneID" id="66832684"/>
<accession>A0A2Z4JR10</accession>
<dbReference type="NCBIfam" id="TIGR00494">
    <property type="entry name" value="crcB"/>
    <property type="match status" value="1"/>
</dbReference>
<evidence type="ECO:0000256" key="2">
    <source>
        <dbReference type="ARBA" id="ARBA00022448"/>
    </source>
</evidence>
<dbReference type="Pfam" id="PF02537">
    <property type="entry name" value="CRCB"/>
    <property type="match status" value="1"/>
</dbReference>
<reference evidence="15" key="1">
    <citation type="submission" date="2018-06" db="EMBL/GenBank/DDBJ databases">
        <title>Description of a new Polynucleobacter species.</title>
        <authorList>
            <person name="Hahn M.W."/>
        </authorList>
    </citation>
    <scope>NUCLEOTIDE SEQUENCE [LARGE SCALE GENOMIC DNA]</scope>
    <source>
        <strain evidence="15">MG-25-Pas1-D2</strain>
    </source>
</reference>
<feature type="transmembrane region" description="Helical" evidence="13">
    <location>
        <begin position="35"/>
        <end position="55"/>
    </location>
</feature>
<dbReference type="InterPro" id="IPR003691">
    <property type="entry name" value="FluC"/>
</dbReference>
<evidence type="ECO:0000313" key="15">
    <source>
        <dbReference type="Proteomes" id="UP000248592"/>
    </source>
</evidence>
<gene>
    <name evidence="13" type="primary">fluC</name>
    <name evidence="13" type="synonym">crcB</name>
    <name evidence="14" type="ORF">Pas1_02225</name>
</gene>
<keyword evidence="4" id="KW-0997">Cell inner membrane</keyword>
<comment type="function">
    <text evidence="13">Fluoride-specific ion channel. Important for reducing fluoride concentration in the cell, thus reducing its toxicity.</text>
</comment>
<feature type="binding site" evidence="13">
    <location>
        <position position="75"/>
    </location>
    <ligand>
        <name>Na(+)</name>
        <dbReference type="ChEBI" id="CHEBI:29101"/>
        <note>structural</note>
    </ligand>
</feature>
<evidence type="ECO:0000256" key="11">
    <source>
        <dbReference type="ARBA" id="ARBA00035120"/>
    </source>
</evidence>
<keyword evidence="9 13" id="KW-0472">Membrane</keyword>
<evidence type="ECO:0000256" key="9">
    <source>
        <dbReference type="ARBA" id="ARBA00023136"/>
    </source>
</evidence>
<evidence type="ECO:0000313" key="14">
    <source>
        <dbReference type="EMBL" id="AWW49294.1"/>
    </source>
</evidence>
<protein>
    <recommendedName>
        <fullName evidence="13">Fluoride-specific ion channel FluC</fullName>
    </recommendedName>
</protein>
<keyword evidence="10 13" id="KW-0407">Ion channel</keyword>
<dbReference type="GO" id="GO:0140114">
    <property type="term" value="P:cellular detoxification of fluoride"/>
    <property type="evidence" value="ECO:0007669"/>
    <property type="project" value="UniProtKB-UniRule"/>
</dbReference>
<comment type="similarity">
    <text evidence="11 13">Belongs to the fluoride channel Fluc/FEX (TC 1.A.43) family.</text>
</comment>
<dbReference type="PANTHER" id="PTHR28259">
    <property type="entry name" value="FLUORIDE EXPORT PROTEIN 1-RELATED"/>
    <property type="match status" value="1"/>
</dbReference>
<keyword evidence="5 13" id="KW-0812">Transmembrane</keyword>
<evidence type="ECO:0000256" key="8">
    <source>
        <dbReference type="ARBA" id="ARBA00023065"/>
    </source>
</evidence>